<organism evidence="1 2">
    <name type="scientific">Solanum bulbocastanum</name>
    <name type="common">Wild potato</name>
    <dbReference type="NCBI Taxonomy" id="147425"/>
    <lineage>
        <taxon>Eukaryota</taxon>
        <taxon>Viridiplantae</taxon>
        <taxon>Streptophyta</taxon>
        <taxon>Embryophyta</taxon>
        <taxon>Tracheophyta</taxon>
        <taxon>Spermatophyta</taxon>
        <taxon>Magnoliopsida</taxon>
        <taxon>eudicotyledons</taxon>
        <taxon>Gunneridae</taxon>
        <taxon>Pentapetalae</taxon>
        <taxon>asterids</taxon>
        <taxon>lamiids</taxon>
        <taxon>Solanales</taxon>
        <taxon>Solanaceae</taxon>
        <taxon>Solanoideae</taxon>
        <taxon>Solaneae</taxon>
        <taxon>Solanum</taxon>
    </lineage>
</organism>
<dbReference type="Proteomes" id="UP001371456">
    <property type="component" value="Unassembled WGS sequence"/>
</dbReference>
<keyword evidence="2" id="KW-1185">Reference proteome</keyword>
<name>A0AAN8YS63_SOLBU</name>
<sequence length="148" mass="16773">MAIRMPRIIKKSSAAKDVPKGHCAVAKNATFSVIWVRRRNLNHRHQSKGSSSTGPKLQISAENENRLRWLSLNSGRSTQSPALMIKKLRSINEKLSCQGFSYDQLNARSRAMVFDEIPVKSISCLAALKLRCEWRHCTRAQWPKTINA</sequence>
<proteinExistence type="predicted"/>
<dbReference type="EMBL" id="JBANQN010000001">
    <property type="protein sequence ID" value="KAK6805905.1"/>
    <property type="molecule type" value="Genomic_DNA"/>
</dbReference>
<accession>A0AAN8YS63</accession>
<gene>
    <name evidence="1" type="ORF">RDI58_003690</name>
</gene>
<dbReference type="AlphaFoldDB" id="A0AAN8YS63"/>
<evidence type="ECO:0000313" key="2">
    <source>
        <dbReference type="Proteomes" id="UP001371456"/>
    </source>
</evidence>
<evidence type="ECO:0000313" key="1">
    <source>
        <dbReference type="EMBL" id="KAK6805905.1"/>
    </source>
</evidence>
<protein>
    <submittedName>
        <fullName evidence="1">Uncharacterized protein</fullName>
    </submittedName>
</protein>
<comment type="caution">
    <text evidence="1">The sequence shown here is derived from an EMBL/GenBank/DDBJ whole genome shotgun (WGS) entry which is preliminary data.</text>
</comment>
<reference evidence="1 2" key="1">
    <citation type="submission" date="2024-02" db="EMBL/GenBank/DDBJ databases">
        <title>de novo genome assembly of Solanum bulbocastanum strain 11H21.</title>
        <authorList>
            <person name="Hosaka A.J."/>
        </authorList>
    </citation>
    <scope>NUCLEOTIDE SEQUENCE [LARGE SCALE GENOMIC DNA]</scope>
    <source>
        <tissue evidence="1">Young leaves</tissue>
    </source>
</reference>